<organism evidence="1 2">
    <name type="scientific">Cichorium intybus</name>
    <name type="common">Chicory</name>
    <dbReference type="NCBI Taxonomy" id="13427"/>
    <lineage>
        <taxon>Eukaryota</taxon>
        <taxon>Viridiplantae</taxon>
        <taxon>Streptophyta</taxon>
        <taxon>Embryophyta</taxon>
        <taxon>Tracheophyta</taxon>
        <taxon>Spermatophyta</taxon>
        <taxon>Magnoliopsida</taxon>
        <taxon>eudicotyledons</taxon>
        <taxon>Gunneridae</taxon>
        <taxon>Pentapetalae</taxon>
        <taxon>asterids</taxon>
        <taxon>campanulids</taxon>
        <taxon>Asterales</taxon>
        <taxon>Asteraceae</taxon>
        <taxon>Cichorioideae</taxon>
        <taxon>Cichorieae</taxon>
        <taxon>Cichoriinae</taxon>
        <taxon>Cichorium</taxon>
    </lineage>
</organism>
<keyword evidence="2" id="KW-1185">Reference proteome</keyword>
<dbReference type="EMBL" id="CM042010">
    <property type="protein sequence ID" value="KAI3781264.1"/>
    <property type="molecule type" value="Genomic_DNA"/>
</dbReference>
<reference evidence="2" key="1">
    <citation type="journal article" date="2022" name="Mol. Ecol. Resour.">
        <title>The genomes of chicory, endive, great burdock and yacon provide insights into Asteraceae palaeo-polyploidization history and plant inulin production.</title>
        <authorList>
            <person name="Fan W."/>
            <person name="Wang S."/>
            <person name="Wang H."/>
            <person name="Wang A."/>
            <person name="Jiang F."/>
            <person name="Liu H."/>
            <person name="Zhao H."/>
            <person name="Xu D."/>
            <person name="Zhang Y."/>
        </authorList>
    </citation>
    <scope>NUCLEOTIDE SEQUENCE [LARGE SCALE GENOMIC DNA]</scope>
    <source>
        <strain evidence="2">cv. Punajuju</strain>
    </source>
</reference>
<dbReference type="Proteomes" id="UP001055811">
    <property type="component" value="Linkage Group LG02"/>
</dbReference>
<evidence type="ECO:0000313" key="1">
    <source>
        <dbReference type="EMBL" id="KAI3781264.1"/>
    </source>
</evidence>
<reference evidence="1 2" key="2">
    <citation type="journal article" date="2022" name="Mol. Ecol. Resour.">
        <title>The genomes of chicory, endive, great burdock and yacon provide insights into Asteraceae paleo-polyploidization history and plant inulin production.</title>
        <authorList>
            <person name="Fan W."/>
            <person name="Wang S."/>
            <person name="Wang H."/>
            <person name="Wang A."/>
            <person name="Jiang F."/>
            <person name="Liu H."/>
            <person name="Zhao H."/>
            <person name="Xu D."/>
            <person name="Zhang Y."/>
        </authorList>
    </citation>
    <scope>NUCLEOTIDE SEQUENCE [LARGE SCALE GENOMIC DNA]</scope>
    <source>
        <strain evidence="2">cv. Punajuju</strain>
        <tissue evidence="1">Leaves</tissue>
    </source>
</reference>
<gene>
    <name evidence="1" type="ORF">L2E82_11273</name>
</gene>
<protein>
    <submittedName>
        <fullName evidence="1">Uncharacterized protein</fullName>
    </submittedName>
</protein>
<name>A0ACB9GCV0_CICIN</name>
<proteinExistence type="predicted"/>
<comment type="caution">
    <text evidence="1">The sequence shown here is derived from an EMBL/GenBank/DDBJ whole genome shotgun (WGS) entry which is preliminary data.</text>
</comment>
<evidence type="ECO:0000313" key="2">
    <source>
        <dbReference type="Proteomes" id="UP001055811"/>
    </source>
</evidence>
<accession>A0ACB9GCV0</accession>
<sequence length="322" mass="36797">MAPERKVVTESTVASEEGKSSGSNPEEETLTKSEAFKELRREFGVDEQATLKLFCEHNLADVKRFQNESPIKNALVMWTKHQFERDAIIIAEALEDHGQRVNRMLIEVICTRSPKAVTGAKSVFQDMYGYRMERKLQKCNPQTLEHRTLRVLLGGIKPIKRTKDEKKDLMMLFLAMKNGDMITTVATENETDGDEINKNSPGKETKLRSMWNEGGTNKIEKLIGDEYPRDVSYENVINILKTHRDPMTYFLTTLNLAFETKNEAHLTRVLVTRAFVDLGNIKKTYLEAHGLPLDQKIENATSGCYKEFIKHVMANAVDMCYI</sequence>